<keyword evidence="1" id="KW-0805">Transcription regulation</keyword>
<dbReference type="EMBL" id="JAENHO010000017">
    <property type="protein sequence ID" value="MBL7261065.1"/>
    <property type="molecule type" value="Genomic_DNA"/>
</dbReference>
<comment type="caution">
    <text evidence="5">The sequence shown here is derived from an EMBL/GenBank/DDBJ whole genome shotgun (WGS) entry which is preliminary data.</text>
</comment>
<evidence type="ECO:0000259" key="4">
    <source>
        <dbReference type="PROSITE" id="PS51071"/>
    </source>
</evidence>
<dbReference type="PANTHER" id="PTHR30514">
    <property type="entry name" value="GLUCOKINASE"/>
    <property type="match status" value="1"/>
</dbReference>
<dbReference type="InterPro" id="IPR046348">
    <property type="entry name" value="SIS_dom_sf"/>
</dbReference>
<name>A0ABS1W2U5_9ACTN</name>
<dbReference type="InterPro" id="IPR035472">
    <property type="entry name" value="RpiR-like_SIS"/>
</dbReference>
<dbReference type="InterPro" id="IPR036388">
    <property type="entry name" value="WH-like_DNA-bd_sf"/>
</dbReference>
<evidence type="ECO:0000256" key="2">
    <source>
        <dbReference type="ARBA" id="ARBA00023125"/>
    </source>
</evidence>
<dbReference type="Pfam" id="PF01380">
    <property type="entry name" value="SIS"/>
    <property type="match status" value="1"/>
</dbReference>
<feature type="domain" description="HTH rpiR-type" evidence="4">
    <location>
        <begin position="6"/>
        <end position="82"/>
    </location>
</feature>
<evidence type="ECO:0000256" key="1">
    <source>
        <dbReference type="ARBA" id="ARBA00023015"/>
    </source>
</evidence>
<protein>
    <submittedName>
        <fullName evidence="5">MurR/RpiR family transcriptional regulator</fullName>
    </submittedName>
</protein>
<proteinExistence type="predicted"/>
<dbReference type="Proteomes" id="UP000598996">
    <property type="component" value="Unassembled WGS sequence"/>
</dbReference>
<dbReference type="Gene3D" id="1.10.10.10">
    <property type="entry name" value="Winged helix-like DNA-binding domain superfamily/Winged helix DNA-binding domain"/>
    <property type="match status" value="1"/>
</dbReference>
<evidence type="ECO:0000313" key="5">
    <source>
        <dbReference type="EMBL" id="MBL7261065.1"/>
    </source>
</evidence>
<organism evidence="5 6">
    <name type="scientific">Paractinoplanes lichenicola</name>
    <dbReference type="NCBI Taxonomy" id="2802976"/>
    <lineage>
        <taxon>Bacteria</taxon>
        <taxon>Bacillati</taxon>
        <taxon>Actinomycetota</taxon>
        <taxon>Actinomycetes</taxon>
        <taxon>Micromonosporales</taxon>
        <taxon>Micromonosporaceae</taxon>
        <taxon>Paractinoplanes</taxon>
    </lineage>
</organism>
<keyword evidence="3" id="KW-0804">Transcription</keyword>
<dbReference type="InterPro" id="IPR000281">
    <property type="entry name" value="HTH_RpiR"/>
</dbReference>
<dbReference type="InterPro" id="IPR009057">
    <property type="entry name" value="Homeodomain-like_sf"/>
</dbReference>
<accession>A0ABS1W2U5</accession>
<dbReference type="SUPFAM" id="SSF53697">
    <property type="entry name" value="SIS domain"/>
    <property type="match status" value="1"/>
</dbReference>
<dbReference type="PANTHER" id="PTHR30514:SF18">
    <property type="entry name" value="RPIR-FAMILY TRANSCRIPTIONAL REGULATOR"/>
    <property type="match status" value="1"/>
</dbReference>
<dbReference type="Pfam" id="PF01418">
    <property type="entry name" value="HTH_6"/>
    <property type="match status" value="1"/>
</dbReference>
<keyword evidence="2" id="KW-0238">DNA-binding</keyword>
<dbReference type="CDD" id="cd05013">
    <property type="entry name" value="SIS_RpiR"/>
    <property type="match status" value="1"/>
</dbReference>
<evidence type="ECO:0000256" key="3">
    <source>
        <dbReference type="ARBA" id="ARBA00023163"/>
    </source>
</evidence>
<dbReference type="PROSITE" id="PS51071">
    <property type="entry name" value="HTH_RPIR"/>
    <property type="match status" value="1"/>
</dbReference>
<sequence length="271" mass="29192">MDTGRAEDWLLDLAQRHRLSPTQRQIVQRMLGMFPDVAFLSTIEIAEQTGVSQPTVTRLATALGFAGYPEFRASMREVVLSRNTDIPDRHSAVDLEVANLGALKRVLDAERMTAAVQLLAATSPLGVIGLRASAALADYFGYFARRVLPAVHVETDASCVDDTLLELRHQGATAVLVFAMPRYPAATVDALRSARRLGLATVIVTDSALVPFAPDADVLLVAPVGTGLVFDSHAAVVVLAISLLDAIAGTDPVRTQERLEAHEALVDRWAF</sequence>
<dbReference type="InterPro" id="IPR047640">
    <property type="entry name" value="RpiR-like"/>
</dbReference>
<keyword evidence="6" id="KW-1185">Reference proteome</keyword>
<gene>
    <name evidence="5" type="ORF">JKJ07_42955</name>
</gene>
<dbReference type="Gene3D" id="3.40.50.10490">
    <property type="entry name" value="Glucose-6-phosphate isomerase like protein, domain 1"/>
    <property type="match status" value="1"/>
</dbReference>
<evidence type="ECO:0000313" key="6">
    <source>
        <dbReference type="Proteomes" id="UP000598996"/>
    </source>
</evidence>
<dbReference type="InterPro" id="IPR001347">
    <property type="entry name" value="SIS_dom"/>
</dbReference>
<dbReference type="SUPFAM" id="SSF46689">
    <property type="entry name" value="Homeodomain-like"/>
    <property type="match status" value="1"/>
</dbReference>
<reference evidence="5 6" key="1">
    <citation type="submission" date="2021-01" db="EMBL/GenBank/DDBJ databases">
        <title>Actinoplanes sp. nov. LDG1-01 isolated from lichen.</title>
        <authorList>
            <person name="Saeng-In P."/>
            <person name="Phongsopitanun W."/>
            <person name="Kanchanasin P."/>
            <person name="Yuki M."/>
            <person name="Kudo T."/>
            <person name="Ohkuma M."/>
            <person name="Tanasupawat S."/>
        </authorList>
    </citation>
    <scope>NUCLEOTIDE SEQUENCE [LARGE SCALE GENOMIC DNA]</scope>
    <source>
        <strain evidence="5 6">LDG1-01</strain>
    </source>
</reference>